<sequence length="169" mass="17816">MCLAVPQKLALRWRNAFCEHGVKVIITDIDAKGGTARAELAKNKGAIVIFGSISAQVLPGLALCFAGATGATGIGKFDASNWTTCPVGQSRFKAALASLSCRVTSPWATEFNTERPHSALDYQTPTDHARTLITAIAHPAARDESSARRAIAQTAPDGVNINRSQIVTG</sequence>
<dbReference type="EMBL" id="AMRK01000005">
    <property type="protein sequence ID" value="EKE71108.1"/>
    <property type="molecule type" value="Genomic_DNA"/>
</dbReference>
<dbReference type="PATRIC" id="fig|1208323.3.peg.2092"/>
<keyword evidence="2" id="KW-1185">Reference proteome</keyword>
<dbReference type="Proteomes" id="UP000006762">
    <property type="component" value="Unassembled WGS sequence"/>
</dbReference>
<accession>K2J7J6</accession>
<reference evidence="1 2" key="1">
    <citation type="submission" date="2012-09" db="EMBL/GenBank/DDBJ databases">
        <title>Celeribacter baekdonensis B30 Genome Sequencing.</title>
        <authorList>
            <person name="Wang W."/>
        </authorList>
    </citation>
    <scope>NUCLEOTIDE SEQUENCE [LARGE SCALE GENOMIC DNA]</scope>
    <source>
        <strain evidence="1 2">B30</strain>
    </source>
</reference>
<protein>
    <submittedName>
        <fullName evidence="1">Insertion sequence IS407 uncharacterized 31.7 kDa protein</fullName>
    </submittedName>
</protein>
<evidence type="ECO:0000313" key="2">
    <source>
        <dbReference type="Proteomes" id="UP000006762"/>
    </source>
</evidence>
<dbReference type="SUPFAM" id="SSF50475">
    <property type="entry name" value="FMN-binding split barrel"/>
    <property type="match status" value="1"/>
</dbReference>
<proteinExistence type="predicted"/>
<dbReference type="STRING" id="1208323.B30_10105"/>
<gene>
    <name evidence="1" type="ORF">B30_10105</name>
</gene>
<dbReference type="PROSITE" id="PS01097">
    <property type="entry name" value="HUPF_HYPC"/>
    <property type="match status" value="1"/>
</dbReference>
<evidence type="ECO:0000313" key="1">
    <source>
        <dbReference type="EMBL" id="EKE71108.1"/>
    </source>
</evidence>
<comment type="caution">
    <text evidence="1">The sequence shown here is derived from an EMBL/GenBank/DDBJ whole genome shotgun (WGS) entry which is preliminary data.</text>
</comment>
<dbReference type="AlphaFoldDB" id="K2J7J6"/>
<organism evidence="1 2">
    <name type="scientific">Celeribacter baekdonensis B30</name>
    <dbReference type="NCBI Taxonomy" id="1208323"/>
    <lineage>
        <taxon>Bacteria</taxon>
        <taxon>Pseudomonadati</taxon>
        <taxon>Pseudomonadota</taxon>
        <taxon>Alphaproteobacteria</taxon>
        <taxon>Rhodobacterales</taxon>
        <taxon>Roseobacteraceae</taxon>
        <taxon>Celeribacter</taxon>
    </lineage>
</organism>
<dbReference type="InterPro" id="IPR019812">
    <property type="entry name" value="Hydgase_assmbl_chp_CS"/>
</dbReference>
<name>K2J7J6_9RHOB</name>